<evidence type="ECO:0000256" key="2">
    <source>
        <dbReference type="SAM" id="Phobius"/>
    </source>
</evidence>
<feature type="compositionally biased region" description="Pro residues" evidence="1">
    <location>
        <begin position="219"/>
        <end position="229"/>
    </location>
</feature>
<feature type="transmembrane region" description="Helical" evidence="2">
    <location>
        <begin position="44"/>
        <end position="64"/>
    </location>
</feature>
<feature type="compositionally biased region" description="Low complexity" evidence="1">
    <location>
        <begin position="207"/>
        <end position="218"/>
    </location>
</feature>
<comment type="caution">
    <text evidence="3">The sequence shown here is derived from an EMBL/GenBank/DDBJ whole genome shotgun (WGS) entry which is preliminary data.</text>
</comment>
<feature type="region of interest" description="Disordered" evidence="1">
    <location>
        <begin position="143"/>
        <end position="174"/>
    </location>
</feature>
<proteinExistence type="predicted"/>
<feature type="compositionally biased region" description="Polar residues" evidence="1">
    <location>
        <begin position="164"/>
        <end position="174"/>
    </location>
</feature>
<dbReference type="AlphaFoldDB" id="A0AAW0DP05"/>
<keyword evidence="4" id="KW-1185">Reference proteome</keyword>
<evidence type="ECO:0000256" key="1">
    <source>
        <dbReference type="SAM" id="MobiDB-lite"/>
    </source>
</evidence>
<keyword evidence="2" id="KW-1133">Transmembrane helix</keyword>
<keyword evidence="2" id="KW-0812">Transmembrane</keyword>
<feature type="region of interest" description="Disordered" evidence="1">
    <location>
        <begin position="242"/>
        <end position="311"/>
    </location>
</feature>
<dbReference type="EMBL" id="JAWWNJ010000006">
    <property type="protein sequence ID" value="KAK7053618.1"/>
    <property type="molecule type" value="Genomic_DNA"/>
</dbReference>
<feature type="compositionally biased region" description="Basic and acidic residues" evidence="1">
    <location>
        <begin position="249"/>
        <end position="258"/>
    </location>
</feature>
<sequence length="311" mass="33309">MATISVTTPGTTTGASGVDTGTTATSTCITTAASCGVLPSPGTLYLFTFLATLLLLVVLAAGIISRSIYLRRRQLNHPPANNNNRRQPKPEIDVAKSKPRFYDAEIPVFGWHNQNHYHNANGTQEKPWDWEYFVPLSAGVLTQPSSLNDDKSPPAPTTSPSNPDIQTTTASLEQTRSRLTAAWRTRFGGPMNILQHPAPAPVPVEPPSGSSPNSNTLSPNPPPRTPPPSIALSYIVLMPSVSDASTRQTENEKEKEESVSASISSPPYFEMGFIQLQMKGGDSEELSKSLDGSEKSDQGEGKGVQVSISPV</sequence>
<evidence type="ECO:0000313" key="3">
    <source>
        <dbReference type="EMBL" id="KAK7053618.1"/>
    </source>
</evidence>
<reference evidence="3 4" key="1">
    <citation type="journal article" date="2024" name="J Genomics">
        <title>Draft genome sequencing and assembly of Favolaschia claudopus CIRM-BRFM 2984 isolated from oak limbs.</title>
        <authorList>
            <person name="Navarro D."/>
            <person name="Drula E."/>
            <person name="Chaduli D."/>
            <person name="Cazenave R."/>
            <person name="Ahrendt S."/>
            <person name="Wang J."/>
            <person name="Lipzen A."/>
            <person name="Daum C."/>
            <person name="Barry K."/>
            <person name="Grigoriev I.V."/>
            <person name="Favel A."/>
            <person name="Rosso M.N."/>
            <person name="Martin F."/>
        </authorList>
    </citation>
    <scope>NUCLEOTIDE SEQUENCE [LARGE SCALE GENOMIC DNA]</scope>
    <source>
        <strain evidence="3 4">CIRM-BRFM 2984</strain>
    </source>
</reference>
<gene>
    <name evidence="3" type="ORF">R3P38DRAFT_3254158</name>
</gene>
<accession>A0AAW0DP05</accession>
<organism evidence="3 4">
    <name type="scientific">Favolaschia claudopus</name>
    <dbReference type="NCBI Taxonomy" id="2862362"/>
    <lineage>
        <taxon>Eukaryota</taxon>
        <taxon>Fungi</taxon>
        <taxon>Dikarya</taxon>
        <taxon>Basidiomycota</taxon>
        <taxon>Agaricomycotina</taxon>
        <taxon>Agaricomycetes</taxon>
        <taxon>Agaricomycetidae</taxon>
        <taxon>Agaricales</taxon>
        <taxon>Marasmiineae</taxon>
        <taxon>Mycenaceae</taxon>
        <taxon>Favolaschia</taxon>
    </lineage>
</organism>
<dbReference type="Proteomes" id="UP001362999">
    <property type="component" value="Unassembled WGS sequence"/>
</dbReference>
<protein>
    <submittedName>
        <fullName evidence="3">Uncharacterized protein</fullName>
    </submittedName>
</protein>
<feature type="compositionally biased region" description="Basic and acidic residues" evidence="1">
    <location>
        <begin position="281"/>
        <end position="300"/>
    </location>
</feature>
<name>A0AAW0DP05_9AGAR</name>
<feature type="region of interest" description="Disordered" evidence="1">
    <location>
        <begin position="189"/>
        <end position="230"/>
    </location>
</feature>
<evidence type="ECO:0000313" key="4">
    <source>
        <dbReference type="Proteomes" id="UP001362999"/>
    </source>
</evidence>
<keyword evidence="2" id="KW-0472">Membrane</keyword>
<feature type="region of interest" description="Disordered" evidence="1">
    <location>
        <begin position="1"/>
        <end position="20"/>
    </location>
</feature>